<dbReference type="GO" id="GO:0043720">
    <property type="term" value="F:3-keto-5-aminohexanoate cleavage activity"/>
    <property type="evidence" value="ECO:0007669"/>
    <property type="project" value="InterPro"/>
</dbReference>
<sequence>MSSRKVMITIAPTGGFATKAHTPHIPTQPEEIAEDVRRCVDAGASVAALHARRPDDQATCDGAIYRRINDLVRSRCDVVINNSTGGGVNGDMVRGDDPVVDVVWSERLKGLEGGADICTMDAMTFIATAPDGREVVMKTPPSRCQELAALMRARGIKPEWEAFSPTHILQDCTRLIGEGFDDPPYLFNLVLGLDRSFQGALPYSPKLLQMMVELLPPGSVFNVSTIGPDQLLATTHALILGGHIRVGLEDHLYLSPGQLGTNVQFVERAVRIVRELGMEPASAKEAREILGLRPAHAAASLSAAQ</sequence>
<dbReference type="GO" id="GO:0046872">
    <property type="term" value="F:metal ion binding"/>
    <property type="evidence" value="ECO:0007669"/>
    <property type="project" value="UniProtKB-KW"/>
</dbReference>
<dbReference type="Proteomes" id="UP000196655">
    <property type="component" value="Unassembled WGS sequence"/>
</dbReference>
<dbReference type="RefSeq" id="WP_088155320.1">
    <property type="nucleotide sequence ID" value="NZ_NHON01000081.1"/>
</dbReference>
<dbReference type="Pfam" id="PF05853">
    <property type="entry name" value="BKACE"/>
    <property type="match status" value="1"/>
</dbReference>
<dbReference type="AlphaFoldDB" id="A0A211ZEY2"/>
<evidence type="ECO:0000313" key="5">
    <source>
        <dbReference type="EMBL" id="OWJ63746.1"/>
    </source>
</evidence>
<evidence type="ECO:0000256" key="2">
    <source>
        <dbReference type="ARBA" id="ARBA00022679"/>
    </source>
</evidence>
<keyword evidence="6" id="KW-1185">Reference proteome</keyword>
<accession>A0A211ZEY2</accession>
<dbReference type="EMBL" id="NHON01000081">
    <property type="protein sequence ID" value="OWJ63746.1"/>
    <property type="molecule type" value="Genomic_DNA"/>
</dbReference>
<comment type="cofactor">
    <cofactor evidence="1">
        <name>Zn(2+)</name>
        <dbReference type="ChEBI" id="CHEBI:29105"/>
    </cofactor>
</comment>
<name>A0A211ZEY2_9PROT</name>
<gene>
    <name evidence="5" type="ORF">BWR60_28300</name>
</gene>
<dbReference type="PANTHER" id="PTHR37418:SF2">
    <property type="entry name" value="3-KETO-5-AMINOHEXANOATE CLEAVAGE ENZYME"/>
    <property type="match status" value="1"/>
</dbReference>
<dbReference type="Gene3D" id="3.20.20.70">
    <property type="entry name" value="Aldolase class I"/>
    <property type="match status" value="1"/>
</dbReference>
<reference evidence="6" key="1">
    <citation type="submission" date="2017-05" db="EMBL/GenBank/DDBJ databases">
        <authorList>
            <person name="Macchi M."/>
            <person name="Festa S."/>
            <person name="Coppotelli B.M."/>
            <person name="Morelli I.S."/>
        </authorList>
    </citation>
    <scope>NUCLEOTIDE SEQUENCE [LARGE SCALE GENOMIC DNA]</scope>
    <source>
        <strain evidence="6">I</strain>
    </source>
</reference>
<evidence type="ECO:0000256" key="3">
    <source>
        <dbReference type="ARBA" id="ARBA00022723"/>
    </source>
</evidence>
<dbReference type="OrthoDB" id="9805277at2"/>
<evidence type="ECO:0000313" key="6">
    <source>
        <dbReference type="Proteomes" id="UP000196655"/>
    </source>
</evidence>
<dbReference type="PANTHER" id="PTHR37418">
    <property type="entry name" value="3-KETO-5-AMINOHEXANOATE CLEAVAGE ENZYME-RELATED"/>
    <property type="match status" value="1"/>
</dbReference>
<comment type="caution">
    <text evidence="5">The sequence shown here is derived from an EMBL/GenBank/DDBJ whole genome shotgun (WGS) entry which is preliminary data.</text>
</comment>
<evidence type="ECO:0000256" key="1">
    <source>
        <dbReference type="ARBA" id="ARBA00001947"/>
    </source>
</evidence>
<protein>
    <submittedName>
        <fullName evidence="5">3-keto-5-aminohexanoate cleavage protein</fullName>
    </submittedName>
</protein>
<evidence type="ECO:0000256" key="4">
    <source>
        <dbReference type="ARBA" id="ARBA00022833"/>
    </source>
</evidence>
<dbReference type="InterPro" id="IPR013785">
    <property type="entry name" value="Aldolase_TIM"/>
</dbReference>
<keyword evidence="4" id="KW-0862">Zinc</keyword>
<proteinExistence type="predicted"/>
<keyword evidence="3" id="KW-0479">Metal-binding</keyword>
<keyword evidence="2" id="KW-0808">Transferase</keyword>
<organism evidence="5 6">
    <name type="scientific">Inquilinus limosus</name>
    <dbReference type="NCBI Taxonomy" id="171674"/>
    <lineage>
        <taxon>Bacteria</taxon>
        <taxon>Pseudomonadati</taxon>
        <taxon>Pseudomonadota</taxon>
        <taxon>Alphaproteobacteria</taxon>
        <taxon>Rhodospirillales</taxon>
        <taxon>Rhodospirillaceae</taxon>
        <taxon>Inquilinus</taxon>
    </lineage>
</organism>
<dbReference type="InterPro" id="IPR008567">
    <property type="entry name" value="BKACE"/>
</dbReference>